<dbReference type="Proteomes" id="UP000276215">
    <property type="component" value="Unassembled WGS sequence"/>
</dbReference>
<protein>
    <submittedName>
        <fullName evidence="1">Uncharacterized protein</fullName>
    </submittedName>
</protein>
<dbReference type="AlphaFoldDB" id="A0A3N4JJB4"/>
<accession>A0A3N4JJB4</accession>
<evidence type="ECO:0000313" key="2">
    <source>
        <dbReference type="Proteomes" id="UP000276215"/>
    </source>
</evidence>
<organism evidence="1 2">
    <name type="scientific">Choiromyces venosus 120613-1</name>
    <dbReference type="NCBI Taxonomy" id="1336337"/>
    <lineage>
        <taxon>Eukaryota</taxon>
        <taxon>Fungi</taxon>
        <taxon>Dikarya</taxon>
        <taxon>Ascomycota</taxon>
        <taxon>Pezizomycotina</taxon>
        <taxon>Pezizomycetes</taxon>
        <taxon>Pezizales</taxon>
        <taxon>Tuberaceae</taxon>
        <taxon>Choiromyces</taxon>
    </lineage>
</organism>
<sequence>MHVACTQVYKYFGEHATTRHQQGQSLNPKSSTVKYGITPHKARLIPPALIREKHVLTSRILPHEYFPPGQFQ</sequence>
<name>A0A3N4JJB4_9PEZI</name>
<gene>
    <name evidence="1" type="ORF">L873DRAFT_1808281</name>
</gene>
<evidence type="ECO:0000313" key="1">
    <source>
        <dbReference type="EMBL" id="RPA98339.1"/>
    </source>
</evidence>
<reference evidence="1 2" key="1">
    <citation type="journal article" date="2018" name="Nat. Ecol. Evol.">
        <title>Pezizomycetes genomes reveal the molecular basis of ectomycorrhizal truffle lifestyle.</title>
        <authorList>
            <person name="Murat C."/>
            <person name="Payen T."/>
            <person name="Noel B."/>
            <person name="Kuo A."/>
            <person name="Morin E."/>
            <person name="Chen J."/>
            <person name="Kohler A."/>
            <person name="Krizsan K."/>
            <person name="Balestrini R."/>
            <person name="Da Silva C."/>
            <person name="Montanini B."/>
            <person name="Hainaut M."/>
            <person name="Levati E."/>
            <person name="Barry K.W."/>
            <person name="Belfiori B."/>
            <person name="Cichocki N."/>
            <person name="Clum A."/>
            <person name="Dockter R.B."/>
            <person name="Fauchery L."/>
            <person name="Guy J."/>
            <person name="Iotti M."/>
            <person name="Le Tacon F."/>
            <person name="Lindquist E.A."/>
            <person name="Lipzen A."/>
            <person name="Malagnac F."/>
            <person name="Mello A."/>
            <person name="Molinier V."/>
            <person name="Miyauchi S."/>
            <person name="Poulain J."/>
            <person name="Riccioni C."/>
            <person name="Rubini A."/>
            <person name="Sitrit Y."/>
            <person name="Splivallo R."/>
            <person name="Traeger S."/>
            <person name="Wang M."/>
            <person name="Zifcakova L."/>
            <person name="Wipf D."/>
            <person name="Zambonelli A."/>
            <person name="Paolocci F."/>
            <person name="Nowrousian M."/>
            <person name="Ottonello S."/>
            <person name="Baldrian P."/>
            <person name="Spatafora J.W."/>
            <person name="Henrissat B."/>
            <person name="Nagy L.G."/>
            <person name="Aury J.M."/>
            <person name="Wincker P."/>
            <person name="Grigoriev I.V."/>
            <person name="Bonfante P."/>
            <person name="Martin F.M."/>
        </authorList>
    </citation>
    <scope>NUCLEOTIDE SEQUENCE [LARGE SCALE GENOMIC DNA]</scope>
    <source>
        <strain evidence="1 2">120613-1</strain>
    </source>
</reference>
<proteinExistence type="predicted"/>
<dbReference type="EMBL" id="ML120396">
    <property type="protein sequence ID" value="RPA98339.1"/>
    <property type="molecule type" value="Genomic_DNA"/>
</dbReference>
<keyword evidence="2" id="KW-1185">Reference proteome</keyword>